<name>A0A0V1B3X0_TRISP</name>
<evidence type="ECO:0000256" key="1">
    <source>
        <dbReference type="SAM" id="MobiDB-lite"/>
    </source>
</evidence>
<dbReference type="InParanoid" id="A0A0V1B3X0"/>
<accession>A0A0V1B3X0</accession>
<gene>
    <name evidence="2" type="ORF">T01_15839</name>
</gene>
<protein>
    <submittedName>
        <fullName evidence="2">Uncharacterized protein</fullName>
    </submittedName>
</protein>
<evidence type="ECO:0000313" key="3">
    <source>
        <dbReference type="Proteomes" id="UP000054776"/>
    </source>
</evidence>
<keyword evidence="3" id="KW-1185">Reference proteome</keyword>
<evidence type="ECO:0000313" key="2">
    <source>
        <dbReference type="EMBL" id="KRY31703.1"/>
    </source>
</evidence>
<organism evidence="2 3">
    <name type="scientific">Trichinella spiralis</name>
    <name type="common">Trichina worm</name>
    <dbReference type="NCBI Taxonomy" id="6334"/>
    <lineage>
        <taxon>Eukaryota</taxon>
        <taxon>Metazoa</taxon>
        <taxon>Ecdysozoa</taxon>
        <taxon>Nematoda</taxon>
        <taxon>Enoplea</taxon>
        <taxon>Dorylaimia</taxon>
        <taxon>Trichinellida</taxon>
        <taxon>Trichinellidae</taxon>
        <taxon>Trichinella</taxon>
    </lineage>
</organism>
<proteinExistence type="predicted"/>
<sequence>MSTDPGGPTSPFIPGLPGAPCSPDMPGGPGGPLGQMQSASHSQIPISGCDCRLFLDVNLISPITFSYKPLTVITHPVLLKLGKTCPLHLISLTLEACPISKVVDIANIADLIRLHVDQRFLKLSD</sequence>
<dbReference type="EMBL" id="JYDH01000113">
    <property type="protein sequence ID" value="KRY31703.1"/>
    <property type="molecule type" value="Genomic_DNA"/>
</dbReference>
<dbReference type="OrthoDB" id="5919619at2759"/>
<dbReference type="Proteomes" id="UP000054776">
    <property type="component" value="Unassembled WGS sequence"/>
</dbReference>
<dbReference type="AlphaFoldDB" id="A0A0V1B3X0"/>
<reference evidence="2 3" key="1">
    <citation type="submission" date="2015-01" db="EMBL/GenBank/DDBJ databases">
        <title>Evolution of Trichinella species and genotypes.</title>
        <authorList>
            <person name="Korhonen P.K."/>
            <person name="Edoardo P."/>
            <person name="Giuseppe L.R."/>
            <person name="Gasser R.B."/>
        </authorList>
    </citation>
    <scope>NUCLEOTIDE SEQUENCE [LARGE SCALE GENOMIC DNA]</scope>
    <source>
        <strain evidence="2">ISS3</strain>
    </source>
</reference>
<feature type="region of interest" description="Disordered" evidence="1">
    <location>
        <begin position="1"/>
        <end position="41"/>
    </location>
</feature>
<comment type="caution">
    <text evidence="2">The sequence shown here is derived from an EMBL/GenBank/DDBJ whole genome shotgun (WGS) entry which is preliminary data.</text>
</comment>